<accession>A0AAD5Y8A0</accession>
<dbReference type="GO" id="GO:0008716">
    <property type="term" value="F:D-alanine-D-alanine ligase activity"/>
    <property type="evidence" value="ECO:0007669"/>
    <property type="project" value="InterPro"/>
</dbReference>
<dbReference type="Gene3D" id="3.30.470.20">
    <property type="entry name" value="ATP-grasp fold, B domain"/>
    <property type="match status" value="1"/>
</dbReference>
<dbReference type="InterPro" id="IPR011095">
    <property type="entry name" value="Dala_Dala_lig_C"/>
</dbReference>
<dbReference type="SUPFAM" id="SSF56059">
    <property type="entry name" value="Glutathione synthetase ATP-binding domain-like"/>
    <property type="match status" value="1"/>
</dbReference>
<dbReference type="PANTHER" id="PTHR23132">
    <property type="entry name" value="D-ALANINE--D-ALANINE LIGASE"/>
    <property type="match status" value="1"/>
</dbReference>
<dbReference type="Pfam" id="PF07478">
    <property type="entry name" value="Dala_Dala_lig_C"/>
    <property type="match status" value="1"/>
</dbReference>
<dbReference type="EMBL" id="JADGKB010000040">
    <property type="protein sequence ID" value="KAJ3257296.1"/>
    <property type="molecule type" value="Genomic_DNA"/>
</dbReference>
<name>A0AAD5Y8A0_9FUNG</name>
<dbReference type="PANTHER" id="PTHR23132:SF23">
    <property type="entry name" value="D-ALANINE--D-ALANINE LIGASE B"/>
    <property type="match status" value="1"/>
</dbReference>
<reference evidence="2" key="1">
    <citation type="submission" date="2020-05" db="EMBL/GenBank/DDBJ databases">
        <title>Phylogenomic resolution of chytrid fungi.</title>
        <authorList>
            <person name="Stajich J.E."/>
            <person name="Amses K."/>
            <person name="Simmons R."/>
            <person name="Seto K."/>
            <person name="Myers J."/>
            <person name="Bonds A."/>
            <person name="Quandt C.A."/>
            <person name="Barry K."/>
            <person name="Liu P."/>
            <person name="Grigoriev I."/>
            <person name="Longcore J.E."/>
            <person name="James T.Y."/>
        </authorList>
    </citation>
    <scope>NUCLEOTIDE SEQUENCE</scope>
    <source>
        <strain evidence="2">PLAUS21</strain>
    </source>
</reference>
<dbReference type="Proteomes" id="UP001210925">
    <property type="component" value="Unassembled WGS sequence"/>
</dbReference>
<organism evidence="2 3">
    <name type="scientific">Boothiomyces macroporosus</name>
    <dbReference type="NCBI Taxonomy" id="261099"/>
    <lineage>
        <taxon>Eukaryota</taxon>
        <taxon>Fungi</taxon>
        <taxon>Fungi incertae sedis</taxon>
        <taxon>Chytridiomycota</taxon>
        <taxon>Chytridiomycota incertae sedis</taxon>
        <taxon>Chytridiomycetes</taxon>
        <taxon>Rhizophydiales</taxon>
        <taxon>Terramycetaceae</taxon>
        <taxon>Boothiomyces</taxon>
    </lineage>
</organism>
<comment type="caution">
    <text evidence="2">The sequence shown here is derived from an EMBL/GenBank/DDBJ whole genome shotgun (WGS) entry which is preliminary data.</text>
</comment>
<protein>
    <recommendedName>
        <fullName evidence="1">D-alanine--D-alanine ligase C-terminal domain-containing protein</fullName>
    </recommendedName>
</protein>
<keyword evidence="3" id="KW-1185">Reference proteome</keyword>
<dbReference type="AlphaFoldDB" id="A0AAD5Y8A0"/>
<sequence length="305" mass="34421">MLTQWPELIVLLSPRPVKKDEIGKDLLLANEFNRSEEIKQLANVFQSCNTTTIVDIREIDLENYQSVLDGLASRVDRHKLVIVNLCDGNDTDGYPGISVIQYMDRLNLAYTGSNEYFYRVTTSKPVLKKLLQNENVPTSVYFEVRPGFEQQDVESNAHLLKWPLIVKPSISYASISISDSSIVENIQDAIKQAKKVLIENEGGVFVESFLAGREFTAVVTGDKNGIKVYPVAERVFNSKLKEKQRILAFDRYWDGYDLDGNSPGADAPVLYWYELAPNDWQEYLQDIAKRAYLACGGSGYGRGTI</sequence>
<evidence type="ECO:0000313" key="2">
    <source>
        <dbReference type="EMBL" id="KAJ3257296.1"/>
    </source>
</evidence>
<gene>
    <name evidence="2" type="ORF">HK103_004850</name>
</gene>
<feature type="domain" description="D-alanine--D-alanine ligase C-terminal" evidence="1">
    <location>
        <begin position="132"/>
        <end position="302"/>
    </location>
</feature>
<evidence type="ECO:0000313" key="3">
    <source>
        <dbReference type="Proteomes" id="UP001210925"/>
    </source>
</evidence>
<evidence type="ECO:0000259" key="1">
    <source>
        <dbReference type="Pfam" id="PF07478"/>
    </source>
</evidence>
<proteinExistence type="predicted"/>